<name>A0A8C1LM54_CYPCA</name>
<dbReference type="GO" id="GO:0008270">
    <property type="term" value="F:zinc ion binding"/>
    <property type="evidence" value="ECO:0007669"/>
    <property type="project" value="UniProtKB-KW"/>
</dbReference>
<reference evidence="5" key="1">
    <citation type="submission" date="2025-08" db="UniProtKB">
        <authorList>
            <consortium name="Ensembl"/>
        </authorList>
    </citation>
    <scope>IDENTIFICATION</scope>
</reference>
<accession>A0A8C1LM54</accession>
<evidence type="ECO:0000256" key="3">
    <source>
        <dbReference type="ARBA" id="ARBA00022833"/>
    </source>
</evidence>
<evidence type="ECO:0000259" key="4">
    <source>
        <dbReference type="PROSITE" id="PS51925"/>
    </source>
</evidence>
<keyword evidence="2" id="KW-0863">Zinc-finger</keyword>
<feature type="domain" description="DM2" evidence="4">
    <location>
        <begin position="21"/>
        <end position="104"/>
    </location>
</feature>
<dbReference type="PANTHER" id="PTHR46858">
    <property type="entry name" value="OS05G0521000 PROTEIN"/>
    <property type="match status" value="1"/>
</dbReference>
<dbReference type="InterPro" id="IPR003121">
    <property type="entry name" value="SWIB_MDM2_domain"/>
</dbReference>
<protein>
    <recommendedName>
        <fullName evidence="4">DM2 domain-containing protein</fullName>
    </recommendedName>
</protein>
<dbReference type="PROSITE" id="PS51925">
    <property type="entry name" value="SWIB_MDM2"/>
    <property type="match status" value="1"/>
</dbReference>
<evidence type="ECO:0000256" key="2">
    <source>
        <dbReference type="ARBA" id="ARBA00022771"/>
    </source>
</evidence>
<proteinExistence type="predicted"/>
<dbReference type="GO" id="GO:0016567">
    <property type="term" value="P:protein ubiquitination"/>
    <property type="evidence" value="ECO:0007669"/>
    <property type="project" value="TreeGrafter"/>
</dbReference>
<keyword evidence="6" id="KW-1185">Reference proteome</keyword>
<dbReference type="SUPFAM" id="SSF47592">
    <property type="entry name" value="SWIB/MDM2 domain"/>
    <property type="match status" value="1"/>
</dbReference>
<dbReference type="Pfam" id="PF02201">
    <property type="entry name" value="SWIB"/>
    <property type="match status" value="1"/>
</dbReference>
<reference evidence="5" key="2">
    <citation type="submission" date="2025-09" db="UniProtKB">
        <authorList>
            <consortium name="Ensembl"/>
        </authorList>
    </citation>
    <scope>IDENTIFICATION</scope>
</reference>
<sequence>YLYTFFPEHSCGPITTLQRPGTGSRPAPLLQILRVAGAQEELFTLKEVMHYLGQYIMMKQLYDKQRQHIVHCQDDPLGELLEVGSFSVKNPRKIWLADDQYKLHVISHTHKCTQIWLKMYIIN</sequence>
<keyword evidence="3" id="KW-0862">Zinc</keyword>
<keyword evidence="1" id="KW-0479">Metal-binding</keyword>
<dbReference type="Gene3D" id="1.10.245.10">
    <property type="entry name" value="SWIB/MDM2 domain"/>
    <property type="match status" value="1"/>
</dbReference>
<organism evidence="5 6">
    <name type="scientific">Cyprinus carpio</name>
    <name type="common">Common carp</name>
    <dbReference type="NCBI Taxonomy" id="7962"/>
    <lineage>
        <taxon>Eukaryota</taxon>
        <taxon>Metazoa</taxon>
        <taxon>Chordata</taxon>
        <taxon>Craniata</taxon>
        <taxon>Vertebrata</taxon>
        <taxon>Euteleostomi</taxon>
        <taxon>Actinopterygii</taxon>
        <taxon>Neopterygii</taxon>
        <taxon>Teleostei</taxon>
        <taxon>Ostariophysi</taxon>
        <taxon>Cypriniformes</taxon>
        <taxon>Cyprinidae</taxon>
        <taxon>Cyprininae</taxon>
        <taxon>Cyprinus</taxon>
    </lineage>
</organism>
<dbReference type="Ensembl" id="ENSCCRT00010071263.1">
    <property type="protein sequence ID" value="ENSCCRP00010064818.1"/>
    <property type="gene ID" value="ENSCCRG00010027693.1"/>
</dbReference>
<evidence type="ECO:0000313" key="5">
    <source>
        <dbReference type="Ensembl" id="ENSCCRP00010064818.1"/>
    </source>
</evidence>
<dbReference type="Proteomes" id="UP000694427">
    <property type="component" value="Unplaced"/>
</dbReference>
<dbReference type="GO" id="GO:0043066">
    <property type="term" value="P:negative regulation of apoptotic process"/>
    <property type="evidence" value="ECO:0007669"/>
    <property type="project" value="TreeGrafter"/>
</dbReference>
<dbReference type="GO" id="GO:0010468">
    <property type="term" value="P:regulation of gene expression"/>
    <property type="evidence" value="ECO:0007669"/>
    <property type="project" value="TreeGrafter"/>
</dbReference>
<dbReference type="GO" id="GO:0002039">
    <property type="term" value="F:p53 binding"/>
    <property type="evidence" value="ECO:0007669"/>
    <property type="project" value="TreeGrafter"/>
</dbReference>
<dbReference type="GO" id="GO:0061630">
    <property type="term" value="F:ubiquitin protein ligase activity"/>
    <property type="evidence" value="ECO:0007669"/>
    <property type="project" value="TreeGrafter"/>
</dbReference>
<evidence type="ECO:0000313" key="6">
    <source>
        <dbReference type="Proteomes" id="UP000694427"/>
    </source>
</evidence>
<evidence type="ECO:0000256" key="1">
    <source>
        <dbReference type="ARBA" id="ARBA00022723"/>
    </source>
</evidence>
<dbReference type="InterPro" id="IPR036885">
    <property type="entry name" value="SWIB_MDM2_dom_sf"/>
</dbReference>
<dbReference type="AlphaFoldDB" id="A0A8C1LM54"/>
<dbReference type="PANTHER" id="PTHR46858:SF5">
    <property type="entry name" value="E3 UBIQUITIN-PROTEIN LIGASE APD1-RELATED"/>
    <property type="match status" value="1"/>
</dbReference>